<accession>A0A6M5YVT4</accession>
<dbReference type="InterPro" id="IPR020596">
    <property type="entry name" value="rRNA_Ade_Mease_Trfase_CS"/>
</dbReference>
<sequence>MSDTPPSPPVPSPRQTLSYLTRLFEAYGLEAKSKLGQNFLIDLNLLELIVRTAELDKTDAVLEVGTGTGSLTAKLADAAGAVVTVEIDRTLQPVAKEVVGERPNVRFVFGDALAKKNELNPDMLTAWDEAAAAAGCARRKLVANLPYVIATPLISNLLIAGTALERMVVMVQWEIAERMRAQPSTKDYNALSVLVQSVADVEVVRKVGPSNFHPRPKVDSAIVLIKPNAEKRAKVGDVTKFRTFLRDLYVHRRKNLRQALVGWPSGRREKADVDAKLAELGIDGTVRSEALDLEQHLRLSAAFG</sequence>
<gene>
    <name evidence="7" type="primary">rsmA</name>
    <name evidence="7" type="synonym">ksgA</name>
    <name evidence="10" type="ORF">FTUN_5195</name>
</gene>
<dbReference type="Gene3D" id="1.10.8.100">
    <property type="entry name" value="Ribosomal RNA adenine dimethylase-like, domain 2"/>
    <property type="match status" value="1"/>
</dbReference>
<proteinExistence type="inferred from homology"/>
<keyword evidence="6 7" id="KW-0694">RNA-binding</keyword>
<dbReference type="PROSITE" id="PS01131">
    <property type="entry name" value="RRNA_A_DIMETH"/>
    <property type="match status" value="1"/>
</dbReference>
<evidence type="ECO:0000256" key="6">
    <source>
        <dbReference type="ARBA" id="ARBA00022884"/>
    </source>
</evidence>
<dbReference type="AlphaFoldDB" id="A0A6M5YVT4"/>
<evidence type="ECO:0000256" key="5">
    <source>
        <dbReference type="ARBA" id="ARBA00022691"/>
    </source>
</evidence>
<organism evidence="10 11">
    <name type="scientific">Frigoriglobus tundricola</name>
    <dbReference type="NCBI Taxonomy" id="2774151"/>
    <lineage>
        <taxon>Bacteria</taxon>
        <taxon>Pseudomonadati</taxon>
        <taxon>Planctomycetota</taxon>
        <taxon>Planctomycetia</taxon>
        <taxon>Gemmatales</taxon>
        <taxon>Gemmataceae</taxon>
        <taxon>Frigoriglobus</taxon>
    </lineage>
</organism>
<dbReference type="GO" id="GO:0003723">
    <property type="term" value="F:RNA binding"/>
    <property type="evidence" value="ECO:0007669"/>
    <property type="project" value="UniProtKB-UniRule"/>
</dbReference>
<dbReference type="InterPro" id="IPR029063">
    <property type="entry name" value="SAM-dependent_MTases_sf"/>
</dbReference>
<evidence type="ECO:0000313" key="10">
    <source>
        <dbReference type="EMBL" id="QJW97620.1"/>
    </source>
</evidence>
<feature type="binding site" evidence="7 8">
    <location>
        <position position="40"/>
    </location>
    <ligand>
        <name>S-adenosyl-L-methionine</name>
        <dbReference type="ChEBI" id="CHEBI:59789"/>
    </ligand>
</feature>
<dbReference type="RefSeq" id="WP_171472959.1">
    <property type="nucleotide sequence ID" value="NZ_CP053452.2"/>
</dbReference>
<comment type="subcellular location">
    <subcellularLocation>
        <location evidence="7">Cytoplasm</location>
    </subcellularLocation>
</comment>
<feature type="binding site" evidence="7 8">
    <location>
        <position position="65"/>
    </location>
    <ligand>
        <name>S-adenosyl-L-methionine</name>
        <dbReference type="ChEBI" id="CHEBI:59789"/>
    </ligand>
</feature>
<evidence type="ECO:0000259" key="9">
    <source>
        <dbReference type="SMART" id="SM00650"/>
    </source>
</evidence>
<dbReference type="Gene3D" id="3.40.50.150">
    <property type="entry name" value="Vaccinia Virus protein VP39"/>
    <property type="match status" value="1"/>
</dbReference>
<protein>
    <recommendedName>
        <fullName evidence="7">Ribosomal RNA small subunit methyltransferase A</fullName>
        <ecNumber evidence="7">2.1.1.182</ecNumber>
    </recommendedName>
    <alternativeName>
        <fullName evidence="7">16S rRNA (adenine(1518)-N(6)/adenine(1519)-N(6))-dimethyltransferase</fullName>
    </alternativeName>
    <alternativeName>
        <fullName evidence="7">16S rRNA dimethyladenosine transferase</fullName>
    </alternativeName>
    <alternativeName>
        <fullName evidence="7">16S rRNA dimethylase</fullName>
    </alternativeName>
    <alternativeName>
        <fullName evidence="7">S-adenosylmethionine-6-N', N'-adenosyl(rRNA) dimethyltransferase</fullName>
    </alternativeName>
</protein>
<feature type="binding site" evidence="7 8">
    <location>
        <position position="86"/>
    </location>
    <ligand>
        <name>S-adenosyl-L-methionine</name>
        <dbReference type="ChEBI" id="CHEBI:59789"/>
    </ligand>
</feature>
<evidence type="ECO:0000256" key="1">
    <source>
        <dbReference type="ARBA" id="ARBA00022490"/>
    </source>
</evidence>
<reference evidence="11" key="1">
    <citation type="submission" date="2020-05" db="EMBL/GenBank/DDBJ databases">
        <title>Frigoriglobus tundricola gen. nov., sp. nov., a psychrotolerant cellulolytic planctomycete of the family Gemmataceae with two divergent copies of 16S rRNA gene.</title>
        <authorList>
            <person name="Kulichevskaya I.S."/>
            <person name="Ivanova A.A."/>
            <person name="Naumoff D.G."/>
            <person name="Beletsky A.V."/>
            <person name="Rijpstra W.I.C."/>
            <person name="Sinninghe Damste J.S."/>
            <person name="Mardanov A.V."/>
            <person name="Ravin N.V."/>
            <person name="Dedysh S.N."/>
        </authorList>
    </citation>
    <scope>NUCLEOTIDE SEQUENCE [LARGE SCALE GENOMIC DNA]</scope>
    <source>
        <strain evidence="11">PL17</strain>
    </source>
</reference>
<comment type="function">
    <text evidence="7">Specifically dimethylates two adjacent adenosines (A1518 and A1519) in the loop of a conserved hairpin near the 3'-end of 16S rRNA in the 30S particle. May play a critical role in biogenesis of 30S subunits.</text>
</comment>
<dbReference type="EMBL" id="CP053452">
    <property type="protein sequence ID" value="QJW97620.1"/>
    <property type="molecule type" value="Genomic_DNA"/>
</dbReference>
<dbReference type="PROSITE" id="PS51689">
    <property type="entry name" value="SAM_RNA_A_N6_MT"/>
    <property type="match status" value="1"/>
</dbReference>
<evidence type="ECO:0000256" key="7">
    <source>
        <dbReference type="HAMAP-Rule" id="MF_00607"/>
    </source>
</evidence>
<keyword evidence="4 7" id="KW-0808">Transferase</keyword>
<feature type="binding site" evidence="7 8">
    <location>
        <position position="144"/>
    </location>
    <ligand>
        <name>S-adenosyl-L-methionine</name>
        <dbReference type="ChEBI" id="CHEBI:59789"/>
    </ligand>
</feature>
<dbReference type="PANTHER" id="PTHR11727:SF7">
    <property type="entry name" value="DIMETHYLADENOSINE TRANSFERASE-RELATED"/>
    <property type="match status" value="1"/>
</dbReference>
<feature type="domain" description="Ribosomal RNA adenine methylase transferase N-terminal" evidence="9">
    <location>
        <begin position="45"/>
        <end position="229"/>
    </location>
</feature>
<evidence type="ECO:0000256" key="8">
    <source>
        <dbReference type="PROSITE-ProRule" id="PRU01026"/>
    </source>
</evidence>
<dbReference type="SUPFAM" id="SSF53335">
    <property type="entry name" value="S-adenosyl-L-methionine-dependent methyltransferases"/>
    <property type="match status" value="1"/>
</dbReference>
<dbReference type="Proteomes" id="UP000503447">
    <property type="component" value="Chromosome"/>
</dbReference>
<dbReference type="EC" id="2.1.1.182" evidence="7"/>
<dbReference type="GO" id="GO:0005829">
    <property type="term" value="C:cytosol"/>
    <property type="evidence" value="ECO:0007669"/>
    <property type="project" value="TreeGrafter"/>
</dbReference>
<evidence type="ECO:0000256" key="4">
    <source>
        <dbReference type="ARBA" id="ARBA00022679"/>
    </source>
</evidence>
<keyword evidence="11" id="KW-1185">Reference proteome</keyword>
<dbReference type="InterPro" id="IPR001737">
    <property type="entry name" value="KsgA/Erm"/>
</dbReference>
<comment type="similarity">
    <text evidence="7">Belongs to the class I-like SAM-binding methyltransferase superfamily. rRNA adenine N(6)-methyltransferase family. RsmA subfamily.</text>
</comment>
<keyword evidence="1 7" id="KW-0963">Cytoplasm</keyword>
<dbReference type="InterPro" id="IPR020598">
    <property type="entry name" value="rRNA_Ade_methylase_Trfase_N"/>
</dbReference>
<dbReference type="KEGG" id="ftj:FTUN_5195"/>
<dbReference type="HAMAP" id="MF_00607">
    <property type="entry name" value="16SrRNA_methyltr_A"/>
    <property type="match status" value="1"/>
</dbReference>
<evidence type="ECO:0000313" key="11">
    <source>
        <dbReference type="Proteomes" id="UP000503447"/>
    </source>
</evidence>
<dbReference type="NCBIfam" id="TIGR00755">
    <property type="entry name" value="ksgA"/>
    <property type="match status" value="1"/>
</dbReference>
<keyword evidence="3 7" id="KW-0489">Methyltransferase</keyword>
<evidence type="ECO:0000256" key="3">
    <source>
        <dbReference type="ARBA" id="ARBA00022603"/>
    </source>
</evidence>
<dbReference type="SMART" id="SM00650">
    <property type="entry name" value="rADc"/>
    <property type="match status" value="1"/>
</dbReference>
<keyword evidence="5 7" id="KW-0949">S-adenosyl-L-methionine</keyword>
<feature type="binding site" evidence="7 8">
    <location>
        <position position="111"/>
    </location>
    <ligand>
        <name>S-adenosyl-L-methionine</name>
        <dbReference type="ChEBI" id="CHEBI:59789"/>
    </ligand>
</feature>
<dbReference type="GO" id="GO:0052908">
    <property type="term" value="F:16S rRNA (adenine(1518)-N(6)/adenine(1519)-N(6))-dimethyltransferase activity"/>
    <property type="evidence" value="ECO:0007669"/>
    <property type="project" value="UniProtKB-EC"/>
</dbReference>
<comment type="catalytic activity">
    <reaction evidence="7">
        <text>adenosine(1518)/adenosine(1519) in 16S rRNA + 4 S-adenosyl-L-methionine = N(6)-dimethyladenosine(1518)/N(6)-dimethyladenosine(1519) in 16S rRNA + 4 S-adenosyl-L-homocysteine + 4 H(+)</text>
        <dbReference type="Rhea" id="RHEA:19609"/>
        <dbReference type="Rhea" id="RHEA-COMP:10232"/>
        <dbReference type="Rhea" id="RHEA-COMP:10233"/>
        <dbReference type="ChEBI" id="CHEBI:15378"/>
        <dbReference type="ChEBI" id="CHEBI:57856"/>
        <dbReference type="ChEBI" id="CHEBI:59789"/>
        <dbReference type="ChEBI" id="CHEBI:74411"/>
        <dbReference type="ChEBI" id="CHEBI:74493"/>
        <dbReference type="EC" id="2.1.1.182"/>
    </reaction>
</comment>
<evidence type="ECO:0000256" key="2">
    <source>
        <dbReference type="ARBA" id="ARBA00022552"/>
    </source>
</evidence>
<dbReference type="CDD" id="cd02440">
    <property type="entry name" value="AdoMet_MTases"/>
    <property type="match status" value="1"/>
</dbReference>
<dbReference type="PANTHER" id="PTHR11727">
    <property type="entry name" value="DIMETHYLADENOSINE TRANSFERASE"/>
    <property type="match status" value="1"/>
</dbReference>
<name>A0A6M5YVT4_9BACT</name>
<dbReference type="Pfam" id="PF00398">
    <property type="entry name" value="RrnaAD"/>
    <property type="match status" value="1"/>
</dbReference>
<dbReference type="InterPro" id="IPR011530">
    <property type="entry name" value="rRNA_adenine_dimethylase"/>
</dbReference>
<keyword evidence="2 7" id="KW-0698">rRNA processing</keyword>
<feature type="binding site" evidence="7 8">
    <location>
        <position position="38"/>
    </location>
    <ligand>
        <name>S-adenosyl-L-methionine</name>
        <dbReference type="ChEBI" id="CHEBI:59789"/>
    </ligand>
</feature>
<dbReference type="InterPro" id="IPR023165">
    <property type="entry name" value="rRNA_Ade_diMease-like_C"/>
</dbReference>